<dbReference type="GO" id="GO:0004672">
    <property type="term" value="F:protein kinase activity"/>
    <property type="evidence" value="ECO:0007669"/>
    <property type="project" value="InterPro"/>
</dbReference>
<dbReference type="STRING" id="1448318.A0A319F7D7"/>
<evidence type="ECO:0000313" key="3">
    <source>
        <dbReference type="Proteomes" id="UP000248423"/>
    </source>
</evidence>
<dbReference type="GO" id="GO:0007165">
    <property type="term" value="P:signal transduction"/>
    <property type="evidence" value="ECO:0007669"/>
    <property type="project" value="TreeGrafter"/>
</dbReference>
<keyword evidence="2" id="KW-0418">Kinase</keyword>
<reference evidence="2 3" key="1">
    <citation type="submission" date="2018-02" db="EMBL/GenBank/DDBJ databases">
        <title>The genomes of Aspergillus section Nigri reveals drivers in fungal speciation.</title>
        <authorList>
            <consortium name="DOE Joint Genome Institute"/>
            <person name="Vesth T.C."/>
            <person name="Nybo J."/>
            <person name="Theobald S."/>
            <person name="Brandl J."/>
            <person name="Frisvad J.C."/>
            <person name="Nielsen K.F."/>
            <person name="Lyhne E.K."/>
            <person name="Kogle M.E."/>
            <person name="Kuo A."/>
            <person name="Riley R."/>
            <person name="Clum A."/>
            <person name="Nolan M."/>
            <person name="Lipzen A."/>
            <person name="Salamov A."/>
            <person name="Henrissat B."/>
            <person name="Wiebenga A."/>
            <person name="De vries R.P."/>
            <person name="Grigoriev I.V."/>
            <person name="Mortensen U.H."/>
            <person name="Andersen M.R."/>
            <person name="Baker S.E."/>
        </authorList>
    </citation>
    <scope>NUCLEOTIDE SEQUENCE [LARGE SCALE GENOMIC DNA]</scope>
    <source>
        <strain evidence="2 3">CBS 121057</strain>
    </source>
</reference>
<proteinExistence type="predicted"/>
<evidence type="ECO:0000313" key="2">
    <source>
        <dbReference type="EMBL" id="PYI01343.1"/>
    </source>
</evidence>
<dbReference type="EMBL" id="KZ826418">
    <property type="protein sequence ID" value="PYI01343.1"/>
    <property type="molecule type" value="Genomic_DNA"/>
</dbReference>
<dbReference type="GO" id="GO:0005524">
    <property type="term" value="F:ATP binding"/>
    <property type="evidence" value="ECO:0007669"/>
    <property type="project" value="InterPro"/>
</dbReference>
<dbReference type="SUPFAM" id="SSF56112">
    <property type="entry name" value="Protein kinase-like (PK-like)"/>
    <property type="match status" value="1"/>
</dbReference>
<dbReference type="Gene3D" id="1.10.510.10">
    <property type="entry name" value="Transferase(Phosphotransferase) domain 1"/>
    <property type="match status" value="1"/>
</dbReference>
<dbReference type="GO" id="GO:0005737">
    <property type="term" value="C:cytoplasm"/>
    <property type="evidence" value="ECO:0007669"/>
    <property type="project" value="TreeGrafter"/>
</dbReference>
<dbReference type="AlphaFoldDB" id="A0A319F7D7"/>
<dbReference type="InterPro" id="IPR000719">
    <property type="entry name" value="Prot_kinase_dom"/>
</dbReference>
<sequence>MSSMSEIVPPQVVAVGSVSSIHTFGSDHVIKRCPPASNEFARQAFDIEVRAYERLGNHGRIAVVSNVTSEGIVLERGECLRKKIQSLESGKIPLRTRLRWAQEASEGLCYIHSKGIIHADVGCHNLLLDQSGHIRFIDFAGSGIYDEPPLVCYEWCASRGDSATTEKTDIFAFGSTLFEIESGHVPYHELCETMEIFQALRAAEQRFATRECPNMENLLFRHVITQCWDGSYSCMSEVEKDLRGLGGVDGDDNQSPAWEIAS</sequence>
<dbReference type="Pfam" id="PF07714">
    <property type="entry name" value="PK_Tyr_Ser-Thr"/>
    <property type="match status" value="1"/>
</dbReference>
<keyword evidence="3" id="KW-1185">Reference proteome</keyword>
<dbReference type="Proteomes" id="UP000248423">
    <property type="component" value="Unassembled WGS sequence"/>
</dbReference>
<accession>A0A319F7D7</accession>
<name>A0A319F7D7_ASPSB</name>
<dbReference type="InterPro" id="IPR001245">
    <property type="entry name" value="Ser-Thr/Tyr_kinase_cat_dom"/>
</dbReference>
<dbReference type="VEuPathDB" id="FungiDB:BO78DRAFT_379223"/>
<dbReference type="PANTHER" id="PTHR23257:SF841">
    <property type="entry name" value="SERINE_THREONINE-PROTEIN KINASE DDB_G0290621-RELATED"/>
    <property type="match status" value="1"/>
</dbReference>
<protein>
    <submittedName>
        <fullName evidence="2">Putative serine-threonine protein kinase</fullName>
    </submittedName>
</protein>
<dbReference type="PROSITE" id="PS50011">
    <property type="entry name" value="PROTEIN_KINASE_DOM"/>
    <property type="match status" value="1"/>
</dbReference>
<gene>
    <name evidence="2" type="ORF">BO78DRAFT_379223</name>
</gene>
<dbReference type="InterPro" id="IPR050167">
    <property type="entry name" value="Ser_Thr_protein_kinase"/>
</dbReference>
<feature type="domain" description="Protein kinase" evidence="1">
    <location>
        <begin position="1"/>
        <end position="262"/>
    </location>
</feature>
<organism evidence="2 3">
    <name type="scientific">Aspergillus sclerotiicarbonarius (strain CBS 121057 / IBT 28362)</name>
    <dbReference type="NCBI Taxonomy" id="1448318"/>
    <lineage>
        <taxon>Eukaryota</taxon>
        <taxon>Fungi</taxon>
        <taxon>Dikarya</taxon>
        <taxon>Ascomycota</taxon>
        <taxon>Pezizomycotina</taxon>
        <taxon>Eurotiomycetes</taxon>
        <taxon>Eurotiomycetidae</taxon>
        <taxon>Eurotiales</taxon>
        <taxon>Aspergillaceae</taxon>
        <taxon>Aspergillus</taxon>
        <taxon>Aspergillus subgen. Circumdati</taxon>
    </lineage>
</organism>
<dbReference type="InterPro" id="IPR011009">
    <property type="entry name" value="Kinase-like_dom_sf"/>
</dbReference>
<evidence type="ECO:0000259" key="1">
    <source>
        <dbReference type="PROSITE" id="PS50011"/>
    </source>
</evidence>
<dbReference type="OrthoDB" id="1668230at2759"/>
<dbReference type="PANTHER" id="PTHR23257">
    <property type="entry name" value="SERINE-THREONINE PROTEIN KINASE"/>
    <property type="match status" value="1"/>
</dbReference>
<keyword evidence="2" id="KW-0808">Transferase</keyword>